<comment type="caution">
    <text evidence="1">The sequence shown here is derived from an EMBL/GenBank/DDBJ whole genome shotgun (WGS) entry which is preliminary data.</text>
</comment>
<reference evidence="1" key="2">
    <citation type="submission" date="2020-09" db="EMBL/GenBank/DDBJ databases">
        <authorList>
            <person name="Sun Q."/>
            <person name="Zhou Y."/>
        </authorList>
    </citation>
    <scope>NUCLEOTIDE SEQUENCE</scope>
    <source>
        <strain evidence="1">CGMCC 1.12987</strain>
    </source>
</reference>
<name>A0A917LFH7_9BACL</name>
<dbReference type="EMBL" id="BMGR01000014">
    <property type="protein sequence ID" value="GGG18268.1"/>
    <property type="molecule type" value="Genomic_DNA"/>
</dbReference>
<proteinExistence type="predicted"/>
<organism evidence="1 2">
    <name type="scientific">Paenibacillus abyssi</name>
    <dbReference type="NCBI Taxonomy" id="1340531"/>
    <lineage>
        <taxon>Bacteria</taxon>
        <taxon>Bacillati</taxon>
        <taxon>Bacillota</taxon>
        <taxon>Bacilli</taxon>
        <taxon>Bacillales</taxon>
        <taxon>Paenibacillaceae</taxon>
        <taxon>Paenibacillus</taxon>
    </lineage>
</organism>
<dbReference type="AlphaFoldDB" id="A0A917LFH7"/>
<protein>
    <submittedName>
        <fullName evidence="1">Uncharacterized protein</fullName>
    </submittedName>
</protein>
<dbReference type="RefSeq" id="WP_188532732.1">
    <property type="nucleotide sequence ID" value="NZ_BMGR01000014.1"/>
</dbReference>
<dbReference type="Proteomes" id="UP000644756">
    <property type="component" value="Unassembled WGS sequence"/>
</dbReference>
<reference evidence="1" key="1">
    <citation type="journal article" date="2014" name="Int. J. Syst. Evol. Microbiol.">
        <title>Complete genome sequence of Corynebacterium casei LMG S-19264T (=DSM 44701T), isolated from a smear-ripened cheese.</title>
        <authorList>
            <consortium name="US DOE Joint Genome Institute (JGI-PGF)"/>
            <person name="Walter F."/>
            <person name="Albersmeier A."/>
            <person name="Kalinowski J."/>
            <person name="Ruckert C."/>
        </authorList>
    </citation>
    <scope>NUCLEOTIDE SEQUENCE</scope>
    <source>
        <strain evidence="1">CGMCC 1.12987</strain>
    </source>
</reference>
<sequence length="64" mass="7170">MADDRAVFEQARKEKVFVQVVELRNELKGDIDGLEQNLELLESTDQLDDEKQAHINSGSAVRGA</sequence>
<evidence type="ECO:0000313" key="1">
    <source>
        <dbReference type="EMBL" id="GGG18268.1"/>
    </source>
</evidence>
<evidence type="ECO:0000313" key="2">
    <source>
        <dbReference type="Proteomes" id="UP000644756"/>
    </source>
</evidence>
<keyword evidence="2" id="KW-1185">Reference proteome</keyword>
<gene>
    <name evidence="1" type="ORF">GCM10010916_38870</name>
</gene>
<accession>A0A917LFH7</accession>